<dbReference type="Gene3D" id="3.30.420.340">
    <property type="entry name" value="UvrC, RNAse H endonuclease domain"/>
    <property type="match status" value="1"/>
</dbReference>
<evidence type="ECO:0000256" key="7">
    <source>
        <dbReference type="HAMAP-Rule" id="MF_00203"/>
    </source>
</evidence>
<dbReference type="InterPro" id="IPR050066">
    <property type="entry name" value="UvrABC_protein_C"/>
</dbReference>
<feature type="domain" description="UvrC family homology region profile" evidence="11">
    <location>
        <begin position="316"/>
        <end position="545"/>
    </location>
</feature>
<comment type="caution">
    <text evidence="12">The sequence shown here is derived from an EMBL/GenBank/DDBJ whole genome shotgun (WGS) entry which is preliminary data.</text>
</comment>
<dbReference type="Pfam" id="PF08459">
    <property type="entry name" value="UvrC_RNaseH_dom"/>
    <property type="match status" value="1"/>
</dbReference>
<dbReference type="CDD" id="cd10434">
    <property type="entry name" value="GIY-YIG_UvrC_Cho"/>
    <property type="match status" value="1"/>
</dbReference>
<dbReference type="SUPFAM" id="SSF46600">
    <property type="entry name" value="C-terminal UvrC-binding domain of UvrB"/>
    <property type="match status" value="1"/>
</dbReference>
<proteinExistence type="inferred from homology"/>
<dbReference type="Pfam" id="PF02151">
    <property type="entry name" value="UVR"/>
    <property type="match status" value="1"/>
</dbReference>
<dbReference type="Pfam" id="PF22920">
    <property type="entry name" value="UvrC_RNaseH"/>
    <property type="match status" value="1"/>
</dbReference>
<dbReference type="Gene3D" id="4.10.860.10">
    <property type="entry name" value="UVR domain"/>
    <property type="match status" value="1"/>
</dbReference>
<evidence type="ECO:0000256" key="4">
    <source>
        <dbReference type="ARBA" id="ARBA00022881"/>
    </source>
</evidence>
<comment type="similarity">
    <text evidence="7">Belongs to the UvrC family.</text>
</comment>
<dbReference type="NCBIfam" id="NF001824">
    <property type="entry name" value="PRK00558.1-5"/>
    <property type="match status" value="1"/>
</dbReference>
<feature type="domain" description="GIY-YIG" evidence="10">
    <location>
        <begin position="76"/>
        <end position="154"/>
    </location>
</feature>
<evidence type="ECO:0000259" key="11">
    <source>
        <dbReference type="PROSITE" id="PS50165"/>
    </source>
</evidence>
<gene>
    <name evidence="7" type="primary">uvrC</name>
    <name evidence="12" type="ORF">FH063_001274</name>
</gene>
<evidence type="ECO:0000256" key="1">
    <source>
        <dbReference type="ARBA" id="ARBA00022490"/>
    </source>
</evidence>
<organism evidence="12 13">
    <name type="scientific">Azospirillum argentinense</name>
    <dbReference type="NCBI Taxonomy" id="2970906"/>
    <lineage>
        <taxon>Bacteria</taxon>
        <taxon>Pseudomonadati</taxon>
        <taxon>Pseudomonadota</taxon>
        <taxon>Alphaproteobacteria</taxon>
        <taxon>Rhodospirillales</taxon>
        <taxon>Azospirillaceae</taxon>
        <taxon>Azospirillum</taxon>
    </lineage>
</organism>
<dbReference type="InterPro" id="IPR036876">
    <property type="entry name" value="UVR_dom_sf"/>
</dbReference>
<keyword evidence="2 7" id="KW-0227">DNA damage</keyword>
<dbReference type="GO" id="GO:0009432">
    <property type="term" value="P:SOS response"/>
    <property type="evidence" value="ECO:0007669"/>
    <property type="project" value="UniProtKB-UniRule"/>
</dbReference>
<keyword evidence="1 7" id="KW-0963">Cytoplasm</keyword>
<dbReference type="Gene3D" id="3.40.1440.10">
    <property type="entry name" value="GIY-YIG endonuclease"/>
    <property type="match status" value="1"/>
</dbReference>
<comment type="subunit">
    <text evidence="7">Interacts with UvrB in an incision complex.</text>
</comment>
<sequence>MVDPLPGPDDIRDMADTADTPTDLILPETDGAELLGADAPGADAQGVDKTPRTRRRPADLARGAEVIRDHLKTLPQTPGVYRMLAGDGAVLYVGKAKNLKRRVFNYTQVNRLPVRLQRMVSETETMEFVTTHTEVEALLLESNLIKRLMPRYNVLLRDDKTFPHIMITKDHDYPQLTKHRGARSRDADYFGPFASAGAVNRTITALQRAFLLRNCADTVFAARTRPCLQYQIKRCTAPCVERVSPAEYQAQVDQARAFLSGKSRDIQTEFVAEMTKAAENLDYETAARYRDRIRALTAVQAHQDINVEGVVEDADVIAAYAEGGMTCVQVFFFRGGRNYGNRAYFPSHDKSAETPEVLAAFIAQFYENKAAPGLVLVSHDLPEQELLTEALALRAGHRVELAAPKRGDKRRIVEHALTNAREAHGRRLAESSSQARLLDGVASVFGLDGPPQRIEVYDNSHVQGAHAIGAMIVAGPEGFIKNAYRKFNIKTEGAAGDDFAMMREVMARRFGRAIKEDPERTQGTWPDLVLIDGGVGQLNMALGVLADLGIDDVTLVGIAKGPDRDAGRERFFMPDRAPFQLEMRDPVLYFLQRLRDEAHRFAIGTHRAKRTKALGKSMIDEIPGIGPGRKKALLHHFGSAVAVSRAGLADLESVEGISKTVAKKIYDHFHSDG</sequence>
<dbReference type="FunFam" id="3.40.1440.10:FF:000001">
    <property type="entry name" value="UvrABC system protein C"/>
    <property type="match status" value="1"/>
</dbReference>
<feature type="region of interest" description="Disordered" evidence="8">
    <location>
        <begin position="1"/>
        <end position="58"/>
    </location>
</feature>
<dbReference type="AlphaFoldDB" id="A0A5B0L6S2"/>
<dbReference type="Pfam" id="PF01541">
    <property type="entry name" value="GIY-YIG"/>
    <property type="match status" value="1"/>
</dbReference>
<dbReference type="GO" id="GO:0005737">
    <property type="term" value="C:cytoplasm"/>
    <property type="evidence" value="ECO:0007669"/>
    <property type="project" value="UniProtKB-SubCell"/>
</dbReference>
<dbReference type="InterPro" id="IPR035901">
    <property type="entry name" value="GIY-YIG_endonuc_sf"/>
</dbReference>
<evidence type="ECO:0000256" key="5">
    <source>
        <dbReference type="ARBA" id="ARBA00023204"/>
    </source>
</evidence>
<dbReference type="InterPro" id="IPR047296">
    <property type="entry name" value="GIY-YIG_UvrC_Cho"/>
</dbReference>
<dbReference type="Pfam" id="PF14520">
    <property type="entry name" value="HHH_5"/>
    <property type="match status" value="1"/>
</dbReference>
<dbReference type="SUPFAM" id="SSF47781">
    <property type="entry name" value="RuvA domain 2-like"/>
    <property type="match status" value="1"/>
</dbReference>
<dbReference type="GO" id="GO:0009380">
    <property type="term" value="C:excinuclease repair complex"/>
    <property type="evidence" value="ECO:0007669"/>
    <property type="project" value="InterPro"/>
</dbReference>
<dbReference type="FunFam" id="3.30.420.340:FF:000001">
    <property type="entry name" value="UvrABC system protein C"/>
    <property type="match status" value="1"/>
</dbReference>
<evidence type="ECO:0000256" key="6">
    <source>
        <dbReference type="ARBA" id="ARBA00023236"/>
    </source>
</evidence>
<dbReference type="HAMAP" id="MF_00203">
    <property type="entry name" value="UvrC"/>
    <property type="match status" value="1"/>
</dbReference>
<dbReference type="SMART" id="SM00465">
    <property type="entry name" value="GIYc"/>
    <property type="match status" value="1"/>
</dbReference>
<dbReference type="Proteomes" id="UP000325333">
    <property type="component" value="Unassembled WGS sequence"/>
</dbReference>
<dbReference type="EMBL" id="VEWN01000001">
    <property type="protein sequence ID" value="KAA1059074.1"/>
    <property type="molecule type" value="Genomic_DNA"/>
</dbReference>
<evidence type="ECO:0000259" key="10">
    <source>
        <dbReference type="PROSITE" id="PS50164"/>
    </source>
</evidence>
<comment type="function">
    <text evidence="7">The UvrABC repair system catalyzes the recognition and processing of DNA lesions. UvrC both incises the 5' and 3' sides of the lesion. The N-terminal half is responsible for the 3' incision and the C-terminal half is responsible for the 5' incision.</text>
</comment>
<dbReference type="InterPro" id="IPR038476">
    <property type="entry name" value="UvrC_RNase_H_dom_sf"/>
</dbReference>
<dbReference type="GO" id="GO:0003677">
    <property type="term" value="F:DNA binding"/>
    <property type="evidence" value="ECO:0007669"/>
    <property type="project" value="UniProtKB-UniRule"/>
</dbReference>
<dbReference type="PROSITE" id="PS50164">
    <property type="entry name" value="GIY_YIG"/>
    <property type="match status" value="1"/>
</dbReference>
<dbReference type="InterPro" id="IPR000305">
    <property type="entry name" value="GIY-YIG_endonuc"/>
</dbReference>
<dbReference type="InterPro" id="IPR001162">
    <property type="entry name" value="UvrC_RNase_H_dom"/>
</dbReference>
<evidence type="ECO:0000256" key="3">
    <source>
        <dbReference type="ARBA" id="ARBA00022769"/>
    </source>
</evidence>
<dbReference type="SMART" id="SM00278">
    <property type="entry name" value="HhH1"/>
    <property type="match status" value="2"/>
</dbReference>
<evidence type="ECO:0000259" key="9">
    <source>
        <dbReference type="PROSITE" id="PS50151"/>
    </source>
</evidence>
<accession>A0A5B0L6S2</accession>
<dbReference type="PROSITE" id="PS50165">
    <property type="entry name" value="UVRC"/>
    <property type="match status" value="1"/>
</dbReference>
<dbReference type="GO" id="GO:0009381">
    <property type="term" value="F:excinuclease ABC activity"/>
    <property type="evidence" value="ECO:0007669"/>
    <property type="project" value="UniProtKB-UniRule"/>
</dbReference>
<dbReference type="PANTHER" id="PTHR30562">
    <property type="entry name" value="UVRC/OXIDOREDUCTASE"/>
    <property type="match status" value="1"/>
</dbReference>
<evidence type="ECO:0000256" key="8">
    <source>
        <dbReference type="SAM" id="MobiDB-lite"/>
    </source>
</evidence>
<protein>
    <recommendedName>
        <fullName evidence="7">UvrABC system protein C</fullName>
        <shortName evidence="7">Protein UvrC</shortName>
    </recommendedName>
    <alternativeName>
        <fullName evidence="7">Excinuclease ABC subunit C</fullName>
    </alternativeName>
</protein>
<feature type="domain" description="UVR" evidence="9">
    <location>
        <begin position="264"/>
        <end position="299"/>
    </location>
</feature>
<dbReference type="PROSITE" id="PS50151">
    <property type="entry name" value="UVR"/>
    <property type="match status" value="1"/>
</dbReference>
<keyword evidence="4 7" id="KW-0267">Excision nuclease</keyword>
<name>A0A5B0L6S2_9PROT</name>
<dbReference type="Gene3D" id="1.10.150.20">
    <property type="entry name" value="5' to 3' exonuclease, C-terminal subdomain"/>
    <property type="match status" value="1"/>
</dbReference>
<dbReference type="InterPro" id="IPR010994">
    <property type="entry name" value="RuvA_2-like"/>
</dbReference>
<evidence type="ECO:0000313" key="13">
    <source>
        <dbReference type="Proteomes" id="UP000325333"/>
    </source>
</evidence>
<dbReference type="SUPFAM" id="SSF82771">
    <property type="entry name" value="GIY-YIG endonuclease"/>
    <property type="match status" value="1"/>
</dbReference>
<dbReference type="InterPro" id="IPR003583">
    <property type="entry name" value="Hlx-hairpin-Hlx_DNA-bd_motif"/>
</dbReference>
<dbReference type="InterPro" id="IPR004791">
    <property type="entry name" value="UvrC"/>
</dbReference>
<keyword evidence="6 7" id="KW-0742">SOS response</keyword>
<dbReference type="InterPro" id="IPR001943">
    <property type="entry name" value="UVR_dom"/>
</dbReference>
<evidence type="ECO:0000313" key="12">
    <source>
        <dbReference type="EMBL" id="KAA1059074.1"/>
    </source>
</evidence>
<keyword evidence="5 7" id="KW-0234">DNA repair</keyword>
<evidence type="ECO:0000256" key="2">
    <source>
        <dbReference type="ARBA" id="ARBA00022763"/>
    </source>
</evidence>
<dbReference type="GO" id="GO:0006289">
    <property type="term" value="P:nucleotide-excision repair"/>
    <property type="evidence" value="ECO:0007669"/>
    <property type="project" value="UniProtKB-UniRule"/>
</dbReference>
<dbReference type="PANTHER" id="PTHR30562:SF1">
    <property type="entry name" value="UVRABC SYSTEM PROTEIN C"/>
    <property type="match status" value="1"/>
</dbReference>
<dbReference type="NCBIfam" id="TIGR00194">
    <property type="entry name" value="uvrC"/>
    <property type="match status" value="1"/>
</dbReference>
<reference evidence="12 13" key="1">
    <citation type="submission" date="2019-07" db="EMBL/GenBank/DDBJ databases">
        <title>Genome sequencing of the stress-tolerant strain Azospirillum brasilense Az19.</title>
        <authorList>
            <person name="Maroniche G.A."/>
            <person name="Garcia J.E."/>
            <person name="Pagnussat L."/>
            <person name="Amenta M."/>
            <person name="Creus C.M."/>
        </authorList>
    </citation>
    <scope>NUCLEOTIDE SEQUENCE [LARGE SCALE GENOMIC DNA]</scope>
    <source>
        <strain evidence="12 13">Az19</strain>
    </source>
</reference>
<keyword evidence="3 7" id="KW-0228">DNA excision</keyword>
<comment type="subcellular location">
    <subcellularLocation>
        <location evidence="7">Cytoplasm</location>
    </subcellularLocation>
</comment>